<sequence length="188" mass="19940">MRIQSQSLLDRVARQISRAPTSEPDAASLLTRMAGAYSADPVIDEEEGLARFDPDAAALFEAIIEAAFLVANADGHFDLEERAAFLAMVSSACGGAVKAPRIDALTADFAEQLEEDGEEKRAQMIGRTVTAHHQQMEVMRMAALMAYASGGVSEEELSTLTQLASGMGLDPESVEAVLAQAARALDLG</sequence>
<dbReference type="Proteomes" id="UP000019678">
    <property type="component" value="Unassembled WGS sequence"/>
</dbReference>
<proteinExistence type="predicted"/>
<dbReference type="STRING" id="1192034.CAP_6082"/>
<protein>
    <recommendedName>
        <fullName evidence="1">Co-chaperone DjlA N-terminal domain-containing protein</fullName>
    </recommendedName>
</protein>
<dbReference type="Pfam" id="PF05099">
    <property type="entry name" value="TerB"/>
    <property type="match status" value="1"/>
</dbReference>
<dbReference type="EMBL" id="ASRX01000005">
    <property type="protein sequence ID" value="EYF08321.1"/>
    <property type="molecule type" value="Genomic_DNA"/>
</dbReference>
<dbReference type="OrthoDB" id="5509669at2"/>
<dbReference type="InterPro" id="IPR007791">
    <property type="entry name" value="DjlA_N"/>
</dbReference>
<evidence type="ECO:0000313" key="3">
    <source>
        <dbReference type="Proteomes" id="UP000019678"/>
    </source>
</evidence>
<keyword evidence="3" id="KW-1185">Reference proteome</keyword>
<dbReference type="SUPFAM" id="SSF158682">
    <property type="entry name" value="TerB-like"/>
    <property type="match status" value="1"/>
</dbReference>
<dbReference type="RefSeq" id="WP_052374131.1">
    <property type="nucleotide sequence ID" value="NZ_ASRX01000005.1"/>
</dbReference>
<dbReference type="eggNOG" id="COG2979">
    <property type="taxonomic scope" value="Bacteria"/>
</dbReference>
<gene>
    <name evidence="2" type="ORF">CAP_6082</name>
</gene>
<dbReference type="Gene3D" id="1.10.3680.10">
    <property type="entry name" value="TerB-like"/>
    <property type="match status" value="1"/>
</dbReference>
<dbReference type="InterPro" id="IPR029024">
    <property type="entry name" value="TerB-like"/>
</dbReference>
<feature type="domain" description="Co-chaperone DjlA N-terminal" evidence="1">
    <location>
        <begin position="62"/>
        <end position="176"/>
    </location>
</feature>
<reference evidence="2 3" key="1">
    <citation type="submission" date="2013-05" db="EMBL/GenBank/DDBJ databases">
        <title>Genome assembly of Chondromyces apiculatus DSM 436.</title>
        <authorList>
            <person name="Sharma G."/>
            <person name="Khatri I."/>
            <person name="Kaur C."/>
            <person name="Mayilraj S."/>
            <person name="Subramanian S."/>
        </authorList>
    </citation>
    <scope>NUCLEOTIDE SEQUENCE [LARGE SCALE GENOMIC DNA]</scope>
    <source>
        <strain evidence="2 3">DSM 436</strain>
    </source>
</reference>
<name>A0A017TI62_9BACT</name>
<organism evidence="2 3">
    <name type="scientific">Chondromyces apiculatus DSM 436</name>
    <dbReference type="NCBI Taxonomy" id="1192034"/>
    <lineage>
        <taxon>Bacteria</taxon>
        <taxon>Pseudomonadati</taxon>
        <taxon>Myxococcota</taxon>
        <taxon>Polyangia</taxon>
        <taxon>Polyangiales</taxon>
        <taxon>Polyangiaceae</taxon>
        <taxon>Chondromyces</taxon>
    </lineage>
</organism>
<evidence type="ECO:0000313" key="2">
    <source>
        <dbReference type="EMBL" id="EYF08321.1"/>
    </source>
</evidence>
<comment type="caution">
    <text evidence="2">The sequence shown here is derived from an EMBL/GenBank/DDBJ whole genome shotgun (WGS) entry which is preliminary data.</text>
</comment>
<evidence type="ECO:0000259" key="1">
    <source>
        <dbReference type="Pfam" id="PF05099"/>
    </source>
</evidence>
<dbReference type="AlphaFoldDB" id="A0A017TI62"/>
<accession>A0A017TI62</accession>